<reference evidence="1" key="1">
    <citation type="submission" date="2021-02" db="EMBL/GenBank/DDBJ databases">
        <authorList>
            <person name="Nowell W R."/>
        </authorList>
    </citation>
    <scope>NUCLEOTIDE SEQUENCE</scope>
    <source>
        <strain evidence="1">Ploen Becks lab</strain>
    </source>
</reference>
<dbReference type="EMBL" id="CAJNOC010002409">
    <property type="protein sequence ID" value="CAF0931258.1"/>
    <property type="molecule type" value="Genomic_DNA"/>
</dbReference>
<gene>
    <name evidence="1" type="ORF">OXX778_LOCUS12919</name>
</gene>
<organism evidence="1 2">
    <name type="scientific">Brachionus calyciflorus</name>
    <dbReference type="NCBI Taxonomy" id="104777"/>
    <lineage>
        <taxon>Eukaryota</taxon>
        <taxon>Metazoa</taxon>
        <taxon>Spiralia</taxon>
        <taxon>Gnathifera</taxon>
        <taxon>Rotifera</taxon>
        <taxon>Eurotatoria</taxon>
        <taxon>Monogononta</taxon>
        <taxon>Pseudotrocha</taxon>
        <taxon>Ploima</taxon>
        <taxon>Brachionidae</taxon>
        <taxon>Brachionus</taxon>
    </lineage>
</organism>
<name>A0A814BNW8_9BILA</name>
<evidence type="ECO:0000313" key="1">
    <source>
        <dbReference type="EMBL" id="CAF0931258.1"/>
    </source>
</evidence>
<proteinExistence type="predicted"/>
<evidence type="ECO:0000313" key="2">
    <source>
        <dbReference type="Proteomes" id="UP000663879"/>
    </source>
</evidence>
<comment type="caution">
    <text evidence="1">The sequence shown here is derived from an EMBL/GenBank/DDBJ whole genome shotgun (WGS) entry which is preliminary data.</text>
</comment>
<keyword evidence="2" id="KW-1185">Reference proteome</keyword>
<sequence length="259" mass="29093">MYPCGTNIKEEKLCADDLMDDLSALEINEEDFDFSQENDAEIEPLQDGNIDELDTPILEIIEAFPVIDEPTVAPAIPAINEPPEAQNIPDMVHGVIPLNKLDTQSFIAAIDMIIFQMEKGFKNIEFIKSGTRYVVVSITITKIRVEIEPKSDLANELKTLSQIECPRAENVAKILTEDENTNKGKRGRPPKENILGKFLINDAILLNQKQMLKDKEISVDTYVKYAIQAFDFSKLEAKLKDNCDEISEAESISDDSDEI</sequence>
<dbReference type="AlphaFoldDB" id="A0A814BNW8"/>
<protein>
    <submittedName>
        <fullName evidence="1">Uncharacterized protein</fullName>
    </submittedName>
</protein>
<dbReference type="Proteomes" id="UP000663879">
    <property type="component" value="Unassembled WGS sequence"/>
</dbReference>
<accession>A0A814BNW8</accession>